<protein>
    <submittedName>
        <fullName evidence="2">Uncharacterized protein</fullName>
    </submittedName>
</protein>
<dbReference type="Proteomes" id="UP000199399">
    <property type="component" value="Unassembled WGS sequence"/>
</dbReference>
<evidence type="ECO:0000313" key="2">
    <source>
        <dbReference type="EMBL" id="SDH03691.1"/>
    </source>
</evidence>
<keyword evidence="1" id="KW-0812">Transmembrane</keyword>
<accession>A0A1G7Z4L1</accession>
<reference evidence="3" key="1">
    <citation type="submission" date="2016-10" db="EMBL/GenBank/DDBJ databases">
        <authorList>
            <person name="Varghese N."/>
            <person name="Submissions S."/>
        </authorList>
    </citation>
    <scope>NUCLEOTIDE SEQUENCE [LARGE SCALE GENOMIC DNA]</scope>
    <source>
        <strain evidence="3">DSM 16477</strain>
    </source>
</reference>
<name>A0A1G7Z4L1_9RHOB</name>
<proteinExistence type="predicted"/>
<evidence type="ECO:0000313" key="3">
    <source>
        <dbReference type="Proteomes" id="UP000199399"/>
    </source>
</evidence>
<evidence type="ECO:0000256" key="1">
    <source>
        <dbReference type="SAM" id="Phobius"/>
    </source>
</evidence>
<gene>
    <name evidence="2" type="ORF">SAMN04489759_1195</name>
</gene>
<dbReference type="AlphaFoldDB" id="A0A1G7Z4L1"/>
<keyword evidence="1" id="KW-0472">Membrane</keyword>
<dbReference type="EMBL" id="FNBP01000019">
    <property type="protein sequence ID" value="SDH03691.1"/>
    <property type="molecule type" value="Genomic_DNA"/>
</dbReference>
<feature type="transmembrane region" description="Helical" evidence="1">
    <location>
        <begin position="21"/>
        <end position="46"/>
    </location>
</feature>
<organism evidence="2 3">
    <name type="scientific">Sulfitobacter delicatus</name>
    <dbReference type="NCBI Taxonomy" id="218672"/>
    <lineage>
        <taxon>Bacteria</taxon>
        <taxon>Pseudomonadati</taxon>
        <taxon>Pseudomonadota</taxon>
        <taxon>Alphaproteobacteria</taxon>
        <taxon>Rhodobacterales</taxon>
        <taxon>Roseobacteraceae</taxon>
        <taxon>Sulfitobacter</taxon>
    </lineage>
</organism>
<sequence>MLPKGDSDRSLFVRITESWKFSHWAGAITVAGLWVIAVYEMVSYLLGN</sequence>
<keyword evidence="3" id="KW-1185">Reference proteome</keyword>
<keyword evidence="1" id="KW-1133">Transmembrane helix</keyword>